<dbReference type="EMBL" id="JBFDAA010000014">
    <property type="protein sequence ID" value="KAL1122385.1"/>
    <property type="molecule type" value="Genomic_DNA"/>
</dbReference>
<evidence type="ECO:0000256" key="7">
    <source>
        <dbReference type="ARBA" id="ARBA00022840"/>
    </source>
</evidence>
<evidence type="ECO:0000256" key="4">
    <source>
        <dbReference type="ARBA" id="ARBA00022643"/>
    </source>
</evidence>
<evidence type="ECO:0000313" key="10">
    <source>
        <dbReference type="Proteomes" id="UP001558652"/>
    </source>
</evidence>
<name>A0ABD0Y4R5_9HEMI</name>
<sequence>MDRSRWPVFVTGTVCRGFGRGSRDLGVPTANLSQEVVDGLPDFLVPGVYMGWASVDGGRVDKMVMSLGWNPFYANEKKTMEVHLMDKYEEEFYGSTLRVVVLEYIREEKSFSSVDELVRAIRSDIATARQRLDTPQYLAYKDFKFFTGDT</sequence>
<evidence type="ECO:0000256" key="6">
    <source>
        <dbReference type="ARBA" id="ARBA00022741"/>
    </source>
</evidence>
<gene>
    <name evidence="9" type="ORF">AAG570_003790</name>
</gene>
<comment type="caution">
    <text evidence="9">The sequence shown here is derived from an EMBL/GenBank/DDBJ whole genome shotgun (WGS) entry which is preliminary data.</text>
</comment>
<protein>
    <recommendedName>
        <fullName evidence="2">riboflavin kinase</fullName>
        <ecNumber evidence="2">2.7.1.26</ecNumber>
    </recommendedName>
</protein>
<dbReference type="Proteomes" id="UP001558652">
    <property type="component" value="Unassembled WGS sequence"/>
</dbReference>
<evidence type="ECO:0000256" key="2">
    <source>
        <dbReference type="ARBA" id="ARBA00012105"/>
    </source>
</evidence>
<keyword evidence="4" id="KW-0288">FMN</keyword>
<comment type="pathway">
    <text evidence="1">Cofactor biosynthesis; FMN biosynthesis; FMN from riboflavin (ATP route): step 1/1.</text>
</comment>
<evidence type="ECO:0000259" key="8">
    <source>
        <dbReference type="SMART" id="SM00904"/>
    </source>
</evidence>
<dbReference type="Pfam" id="PF01687">
    <property type="entry name" value="Flavokinase"/>
    <property type="match status" value="1"/>
</dbReference>
<accession>A0ABD0Y4R5</accession>
<organism evidence="9 10">
    <name type="scientific">Ranatra chinensis</name>
    <dbReference type="NCBI Taxonomy" id="642074"/>
    <lineage>
        <taxon>Eukaryota</taxon>
        <taxon>Metazoa</taxon>
        <taxon>Ecdysozoa</taxon>
        <taxon>Arthropoda</taxon>
        <taxon>Hexapoda</taxon>
        <taxon>Insecta</taxon>
        <taxon>Pterygota</taxon>
        <taxon>Neoptera</taxon>
        <taxon>Paraneoptera</taxon>
        <taxon>Hemiptera</taxon>
        <taxon>Heteroptera</taxon>
        <taxon>Panheteroptera</taxon>
        <taxon>Nepomorpha</taxon>
        <taxon>Nepidae</taxon>
        <taxon>Ranatrinae</taxon>
        <taxon>Ranatra</taxon>
    </lineage>
</organism>
<dbReference type="Gene3D" id="2.40.30.30">
    <property type="entry name" value="Riboflavin kinase-like"/>
    <property type="match status" value="1"/>
</dbReference>
<dbReference type="GO" id="GO:0005524">
    <property type="term" value="F:ATP binding"/>
    <property type="evidence" value="ECO:0007669"/>
    <property type="project" value="UniProtKB-KW"/>
</dbReference>
<keyword evidence="3" id="KW-0285">Flavoprotein</keyword>
<proteinExistence type="predicted"/>
<dbReference type="InterPro" id="IPR023465">
    <property type="entry name" value="Riboflavin_kinase_dom_sf"/>
</dbReference>
<dbReference type="InterPro" id="IPR015865">
    <property type="entry name" value="Riboflavin_kinase_bac/euk"/>
</dbReference>
<dbReference type="SUPFAM" id="SSF82114">
    <property type="entry name" value="Riboflavin kinase-like"/>
    <property type="match status" value="1"/>
</dbReference>
<keyword evidence="5" id="KW-0808">Transferase</keyword>
<feature type="domain" description="Riboflavin kinase" evidence="8">
    <location>
        <begin position="7"/>
        <end position="133"/>
    </location>
</feature>
<keyword evidence="10" id="KW-1185">Reference proteome</keyword>
<keyword evidence="7" id="KW-0067">ATP-binding</keyword>
<keyword evidence="6" id="KW-0547">Nucleotide-binding</keyword>
<dbReference type="EC" id="2.7.1.26" evidence="2"/>
<evidence type="ECO:0000256" key="5">
    <source>
        <dbReference type="ARBA" id="ARBA00022679"/>
    </source>
</evidence>
<reference evidence="9 10" key="1">
    <citation type="submission" date="2024-07" db="EMBL/GenBank/DDBJ databases">
        <title>Chromosome-level genome assembly of the water stick insect Ranatra chinensis (Heteroptera: Nepidae).</title>
        <authorList>
            <person name="Liu X."/>
        </authorList>
    </citation>
    <scope>NUCLEOTIDE SEQUENCE [LARGE SCALE GENOMIC DNA]</scope>
    <source>
        <strain evidence="9">Cailab_2021Rc</strain>
        <tissue evidence="9">Muscle</tissue>
    </source>
</reference>
<dbReference type="PANTHER" id="PTHR22749:SF6">
    <property type="entry name" value="RIBOFLAVIN KINASE"/>
    <property type="match status" value="1"/>
</dbReference>
<dbReference type="PANTHER" id="PTHR22749">
    <property type="entry name" value="RIBOFLAVIN KINASE/FMN ADENYLYLTRANSFERASE"/>
    <property type="match status" value="1"/>
</dbReference>
<dbReference type="GO" id="GO:0008531">
    <property type="term" value="F:riboflavin kinase activity"/>
    <property type="evidence" value="ECO:0007669"/>
    <property type="project" value="UniProtKB-EC"/>
</dbReference>
<dbReference type="InterPro" id="IPR023468">
    <property type="entry name" value="Riboflavin_kinase"/>
</dbReference>
<evidence type="ECO:0000256" key="1">
    <source>
        <dbReference type="ARBA" id="ARBA00005201"/>
    </source>
</evidence>
<dbReference type="SMART" id="SM00904">
    <property type="entry name" value="Flavokinase"/>
    <property type="match status" value="1"/>
</dbReference>
<dbReference type="AlphaFoldDB" id="A0ABD0Y4R5"/>
<evidence type="ECO:0000256" key="3">
    <source>
        <dbReference type="ARBA" id="ARBA00022630"/>
    </source>
</evidence>
<evidence type="ECO:0000313" key="9">
    <source>
        <dbReference type="EMBL" id="KAL1122385.1"/>
    </source>
</evidence>